<dbReference type="Proteomes" id="UP000443582">
    <property type="component" value="Unassembled WGS sequence"/>
</dbReference>
<evidence type="ECO:0000256" key="1">
    <source>
        <dbReference type="ARBA" id="ARBA00004651"/>
    </source>
</evidence>
<keyword evidence="9" id="KW-1185">Reference proteome</keyword>
<organism evidence="8 9">
    <name type="scientific">Halobacteriovorax vibrionivorans</name>
    <dbReference type="NCBI Taxonomy" id="2152716"/>
    <lineage>
        <taxon>Bacteria</taxon>
        <taxon>Pseudomonadati</taxon>
        <taxon>Bdellovibrionota</taxon>
        <taxon>Bacteriovoracia</taxon>
        <taxon>Bacteriovoracales</taxon>
        <taxon>Halobacteriovoraceae</taxon>
        <taxon>Halobacteriovorax</taxon>
    </lineage>
</organism>
<dbReference type="Pfam" id="PF00924">
    <property type="entry name" value="MS_channel_2nd"/>
    <property type="match status" value="1"/>
</dbReference>
<feature type="transmembrane region" description="Helical" evidence="6">
    <location>
        <begin position="107"/>
        <end position="128"/>
    </location>
</feature>
<dbReference type="Gene3D" id="3.30.70.100">
    <property type="match status" value="1"/>
</dbReference>
<evidence type="ECO:0000259" key="7">
    <source>
        <dbReference type="Pfam" id="PF00924"/>
    </source>
</evidence>
<reference evidence="9" key="1">
    <citation type="journal article" date="2019" name="Int. J. Syst. Evol. Microbiol.">
        <title>Halobacteriovorax valvorus sp. nov., a novel prokaryotic predator isolated from coastal seawater of China.</title>
        <authorList>
            <person name="Chen M.-X."/>
        </authorList>
    </citation>
    <scope>NUCLEOTIDE SEQUENCE [LARGE SCALE GENOMIC DNA]</scope>
    <source>
        <strain evidence="9">BL9</strain>
    </source>
</reference>
<dbReference type="PANTHER" id="PTHR30221:SF1">
    <property type="entry name" value="SMALL-CONDUCTANCE MECHANOSENSITIVE CHANNEL"/>
    <property type="match status" value="1"/>
</dbReference>
<comment type="caution">
    <text evidence="8">The sequence shown here is derived from an EMBL/GenBank/DDBJ whole genome shotgun (WGS) entry which is preliminary data.</text>
</comment>
<feature type="transmembrane region" description="Helical" evidence="6">
    <location>
        <begin position="83"/>
        <end position="101"/>
    </location>
</feature>
<keyword evidence="2" id="KW-1003">Cell membrane</keyword>
<keyword evidence="5 6" id="KW-0472">Membrane</keyword>
<evidence type="ECO:0000313" key="9">
    <source>
        <dbReference type="Proteomes" id="UP000443582"/>
    </source>
</evidence>
<accession>A0ABY0IEW9</accession>
<feature type="domain" description="Mechanosensitive ion channel MscS" evidence="7">
    <location>
        <begin position="128"/>
        <end position="192"/>
    </location>
</feature>
<dbReference type="SUPFAM" id="SSF50182">
    <property type="entry name" value="Sm-like ribonucleoproteins"/>
    <property type="match status" value="1"/>
</dbReference>
<dbReference type="SUPFAM" id="SSF82689">
    <property type="entry name" value="Mechanosensitive channel protein MscS (YggB), C-terminal domain"/>
    <property type="match status" value="1"/>
</dbReference>
<comment type="subcellular location">
    <subcellularLocation>
        <location evidence="1">Cell membrane</location>
        <topology evidence="1">Multi-pass membrane protein</topology>
    </subcellularLocation>
</comment>
<dbReference type="InterPro" id="IPR010920">
    <property type="entry name" value="LSM_dom_sf"/>
</dbReference>
<dbReference type="RefSeq" id="WP_120404462.1">
    <property type="nucleotide sequence ID" value="NZ_QDKL01000002.1"/>
</dbReference>
<evidence type="ECO:0000256" key="6">
    <source>
        <dbReference type="SAM" id="Phobius"/>
    </source>
</evidence>
<proteinExistence type="predicted"/>
<dbReference type="EMBL" id="QDKL01000002">
    <property type="protein sequence ID" value="RZF21488.1"/>
    <property type="molecule type" value="Genomic_DNA"/>
</dbReference>
<sequence length="293" mass="33757">MMDLKNLVVSYLYPITVTLLFLGGYFFVLLNIKRVERKKLRGIKRRDIIDAVETDSPVDDQEKELKSQGAEGIEGRFSFMTRALPILIFILWSIFVSIPYLGKIPTVYVSLIAAIVSVIAGFSLRPFLENLFAGVIISFFKSIKIGDTVTIDDNYGIIEEIGLTYSVVKKWNWIRVVIPNSKLLQKEILNYTINDSFVWTHISFFIAPGTDLERVKEIGTMAAKKSSYYCDVEDPTMWVMNLEKDAVECWLAAWAENPSEAWELRNDMRTMLYAEFQKEGIDFHKFNISKQER</sequence>
<protein>
    <submittedName>
        <fullName evidence="8">Mechanosensitive ion channel</fullName>
    </submittedName>
</protein>
<evidence type="ECO:0000256" key="5">
    <source>
        <dbReference type="ARBA" id="ARBA00023136"/>
    </source>
</evidence>
<feature type="transmembrane region" description="Helical" evidence="6">
    <location>
        <begin position="12"/>
        <end position="32"/>
    </location>
</feature>
<evidence type="ECO:0000256" key="2">
    <source>
        <dbReference type="ARBA" id="ARBA00022475"/>
    </source>
</evidence>
<dbReference type="InterPro" id="IPR045275">
    <property type="entry name" value="MscS_archaea/bacteria_type"/>
</dbReference>
<gene>
    <name evidence="8" type="ORF">DAY19_07310</name>
</gene>
<evidence type="ECO:0000313" key="8">
    <source>
        <dbReference type="EMBL" id="RZF21488.1"/>
    </source>
</evidence>
<dbReference type="InterPro" id="IPR011066">
    <property type="entry name" value="MscS_channel_C_sf"/>
</dbReference>
<dbReference type="Gene3D" id="2.30.30.60">
    <property type="match status" value="1"/>
</dbReference>
<keyword evidence="3 6" id="KW-0812">Transmembrane</keyword>
<dbReference type="PANTHER" id="PTHR30221">
    <property type="entry name" value="SMALL-CONDUCTANCE MECHANOSENSITIVE CHANNEL"/>
    <property type="match status" value="1"/>
</dbReference>
<dbReference type="InterPro" id="IPR006685">
    <property type="entry name" value="MscS_channel_2nd"/>
</dbReference>
<name>A0ABY0IEW9_9BACT</name>
<keyword evidence="4 6" id="KW-1133">Transmembrane helix</keyword>
<evidence type="ECO:0000256" key="4">
    <source>
        <dbReference type="ARBA" id="ARBA00022989"/>
    </source>
</evidence>
<dbReference type="InterPro" id="IPR023408">
    <property type="entry name" value="MscS_beta-dom_sf"/>
</dbReference>
<evidence type="ECO:0000256" key="3">
    <source>
        <dbReference type="ARBA" id="ARBA00022692"/>
    </source>
</evidence>